<keyword evidence="2" id="KW-0489">Methyltransferase</keyword>
<dbReference type="EMBL" id="JAAKYA010000036">
    <property type="protein sequence ID" value="NGO38879.1"/>
    <property type="molecule type" value="Genomic_DNA"/>
</dbReference>
<evidence type="ECO:0000313" key="2">
    <source>
        <dbReference type="EMBL" id="NGO38879.1"/>
    </source>
</evidence>
<dbReference type="Proteomes" id="UP000477311">
    <property type="component" value="Unassembled WGS sequence"/>
</dbReference>
<dbReference type="Pfam" id="PF13489">
    <property type="entry name" value="Methyltransf_23"/>
    <property type="match status" value="1"/>
</dbReference>
<sequence length="273" mass="30114">MPEEVPRLYASYYTHRTSGEAGGRTPRDLLYGVYRALHSVVAQIVGLAEEMRLLHQAGLGDMQPGRLLDVGCGDGGFLDHMRRKGWTAEGSEVDASAAGIARRRGLTVHLGDLTALDLPSSVYDAITLRHVLEHLPDPRPVFETARRLLRPGGRLVIVTPNIQSLGHQRFGRAWRGLEPPRHFCLYHPDLLRRLAERAGYIVRTCVSSAAHADVILGASLTLQAVAGKPVPDPPPVSILRTVRAVMLQCREHRRIRKGEPCGEECFLVAEKPL</sequence>
<reference evidence="2 3" key="1">
    <citation type="submission" date="2020-02" db="EMBL/GenBank/DDBJ databases">
        <title>Draft genome sequence of Limisphaera ngatamarikiensis NGM72.4T, a thermophilic Verrucomicrobia grouped in subdivision 3.</title>
        <authorList>
            <person name="Carere C.R."/>
            <person name="Steen J."/>
            <person name="Hugenholtz P."/>
            <person name="Stott M.B."/>
        </authorList>
    </citation>
    <scope>NUCLEOTIDE SEQUENCE [LARGE SCALE GENOMIC DNA]</scope>
    <source>
        <strain evidence="2 3">NGM72.4</strain>
    </source>
</reference>
<dbReference type="PANTHER" id="PTHR43861">
    <property type="entry name" value="TRANS-ACONITATE 2-METHYLTRANSFERASE-RELATED"/>
    <property type="match status" value="1"/>
</dbReference>
<protein>
    <submittedName>
        <fullName evidence="2">Class I SAM-dependent methyltransferase</fullName>
    </submittedName>
</protein>
<accession>A0A6M1RMU2</accession>
<dbReference type="GO" id="GO:0008168">
    <property type="term" value="F:methyltransferase activity"/>
    <property type="evidence" value="ECO:0007669"/>
    <property type="project" value="UniProtKB-KW"/>
</dbReference>
<organism evidence="2 3">
    <name type="scientific">Limisphaera ngatamarikiensis</name>
    <dbReference type="NCBI Taxonomy" id="1324935"/>
    <lineage>
        <taxon>Bacteria</taxon>
        <taxon>Pseudomonadati</taxon>
        <taxon>Verrucomicrobiota</taxon>
        <taxon>Verrucomicrobiia</taxon>
        <taxon>Limisphaerales</taxon>
        <taxon>Limisphaeraceae</taxon>
        <taxon>Limisphaera</taxon>
    </lineage>
</organism>
<dbReference type="PANTHER" id="PTHR43861:SF3">
    <property type="entry name" value="PUTATIVE (AFU_ORTHOLOGUE AFUA_2G14390)-RELATED"/>
    <property type="match status" value="1"/>
</dbReference>
<name>A0A6M1RMU2_9BACT</name>
<dbReference type="GO" id="GO:0032259">
    <property type="term" value="P:methylation"/>
    <property type="evidence" value="ECO:0007669"/>
    <property type="project" value="UniProtKB-KW"/>
</dbReference>
<keyword evidence="3" id="KW-1185">Reference proteome</keyword>
<dbReference type="CDD" id="cd02440">
    <property type="entry name" value="AdoMet_MTases"/>
    <property type="match status" value="1"/>
</dbReference>
<dbReference type="AlphaFoldDB" id="A0A6M1RMU2"/>
<dbReference type="InterPro" id="IPR029063">
    <property type="entry name" value="SAM-dependent_MTases_sf"/>
</dbReference>
<proteinExistence type="predicted"/>
<dbReference type="RefSeq" id="WP_165106590.1">
    <property type="nucleotide sequence ID" value="NZ_JAAKYA010000036.1"/>
</dbReference>
<evidence type="ECO:0000313" key="3">
    <source>
        <dbReference type="Proteomes" id="UP000477311"/>
    </source>
</evidence>
<dbReference type="Gene3D" id="3.40.50.150">
    <property type="entry name" value="Vaccinia Virus protein VP39"/>
    <property type="match status" value="1"/>
</dbReference>
<dbReference type="SUPFAM" id="SSF53335">
    <property type="entry name" value="S-adenosyl-L-methionine-dependent methyltransferases"/>
    <property type="match status" value="1"/>
</dbReference>
<gene>
    <name evidence="2" type="ORF">G4L39_05645</name>
</gene>
<comment type="caution">
    <text evidence="2">The sequence shown here is derived from an EMBL/GenBank/DDBJ whole genome shotgun (WGS) entry which is preliminary data.</text>
</comment>
<keyword evidence="1 2" id="KW-0808">Transferase</keyword>
<evidence type="ECO:0000256" key="1">
    <source>
        <dbReference type="ARBA" id="ARBA00022679"/>
    </source>
</evidence>